<keyword evidence="9" id="KW-0812">Transmembrane</keyword>
<dbReference type="Pfam" id="PF07730">
    <property type="entry name" value="HisKA_3"/>
    <property type="match status" value="1"/>
</dbReference>
<feature type="transmembrane region" description="Helical" evidence="9">
    <location>
        <begin position="199"/>
        <end position="222"/>
    </location>
</feature>
<evidence type="ECO:0000256" key="4">
    <source>
        <dbReference type="ARBA" id="ARBA00022679"/>
    </source>
</evidence>
<evidence type="ECO:0000256" key="8">
    <source>
        <dbReference type="ARBA" id="ARBA00023012"/>
    </source>
</evidence>
<keyword evidence="8" id="KW-0902">Two-component regulatory system</keyword>
<evidence type="ECO:0000256" key="9">
    <source>
        <dbReference type="SAM" id="Phobius"/>
    </source>
</evidence>
<feature type="domain" description="Putative sensor" evidence="11">
    <location>
        <begin position="51"/>
        <end position="237"/>
    </location>
</feature>
<dbReference type="AlphaFoldDB" id="A0A179B4Y6"/>
<feature type="transmembrane region" description="Helical" evidence="9">
    <location>
        <begin position="76"/>
        <end position="96"/>
    </location>
</feature>
<feature type="transmembrane region" description="Helical" evidence="9">
    <location>
        <begin position="45"/>
        <end position="70"/>
    </location>
</feature>
<keyword evidence="3" id="KW-0597">Phosphoprotein</keyword>
<keyword evidence="9" id="KW-1133">Transmembrane helix</keyword>
<protein>
    <recommendedName>
        <fullName evidence="2">histidine kinase</fullName>
        <ecNumber evidence="2">2.7.13.3</ecNumber>
    </recommendedName>
</protein>
<keyword evidence="7" id="KW-0067">ATP-binding</keyword>
<dbReference type="GO" id="GO:0000155">
    <property type="term" value="F:phosphorelay sensor kinase activity"/>
    <property type="evidence" value="ECO:0007669"/>
    <property type="project" value="InterPro"/>
</dbReference>
<evidence type="ECO:0000256" key="5">
    <source>
        <dbReference type="ARBA" id="ARBA00022741"/>
    </source>
</evidence>
<reference evidence="12 13" key="1">
    <citation type="submission" date="2016-04" db="EMBL/GenBank/DDBJ databases">
        <title>Peptidophaga gingivicola gen. nov., sp. nov., isolated from human subgingival plaque.</title>
        <authorList>
            <person name="Beall C.J."/>
            <person name="Mokrzan E.M."/>
            <person name="Griffen A.L."/>
            <person name="Leys E.J."/>
        </authorList>
    </citation>
    <scope>NUCLEOTIDE SEQUENCE [LARGE SCALE GENOMIC DNA]</scope>
    <source>
        <strain evidence="12 13">BA112</strain>
    </source>
</reference>
<keyword evidence="13" id="KW-1185">Reference proteome</keyword>
<dbReference type="SUPFAM" id="SSF55874">
    <property type="entry name" value="ATPase domain of HSP90 chaperone/DNA topoisomerase II/histidine kinase"/>
    <property type="match status" value="1"/>
</dbReference>
<dbReference type="InterPro" id="IPR036890">
    <property type="entry name" value="HATPase_C_sf"/>
</dbReference>
<keyword evidence="6 12" id="KW-0418">Kinase</keyword>
<dbReference type="PANTHER" id="PTHR24421">
    <property type="entry name" value="NITRATE/NITRITE SENSOR PROTEIN NARX-RELATED"/>
    <property type="match status" value="1"/>
</dbReference>
<sequence length="452" mass="48494">MSTVEMVPPSNTSGATYDKAVKATEANGYRVAGQRRTFRKRLGRAVAYSAYMLSAAPIHLGFFIAVAVLIPLGGGLTLIGGVVVILLGIMVARLGATAQRRLNEKTIGAERPEFIYAVPKSDGKVIRFLYPLRDPQSWLDVLWVFVSFPIAIANWCIAFIWVLMTSVSLAQPLTLWIIGVSNVNHGYRGIGEALNIPHPYLFDAGFGFCMGLLSLVFGPYLVNAAGNVQFYVADVLLLRRARDRADIERLTRSREAGRRAESAALRRLERDLHDGPQQRLVRLNMDLARARRQAGSDPVRAQAILDEAMVQTQDTLAELRQLSRGIAPPVLVDRGLVAAVQEAAARSVVPVSVHAGIPAVPDHVASAAYYVVAESLVNVNKHAGASSVVVTIDVSGGVLRLSVVDDGVGGADVSKGHGLVGLEERLRSVDGTLEIDSPAGGPTTIEAEIPCV</sequence>
<proteinExistence type="predicted"/>
<feature type="transmembrane region" description="Helical" evidence="9">
    <location>
        <begin position="141"/>
        <end position="163"/>
    </location>
</feature>
<dbReference type="InterPro" id="IPR011712">
    <property type="entry name" value="Sig_transdc_His_kin_sub3_dim/P"/>
</dbReference>
<dbReference type="RefSeq" id="WP_082903075.1">
    <property type="nucleotide sequence ID" value="NZ_LVZK01000001.1"/>
</dbReference>
<keyword evidence="4" id="KW-0808">Transferase</keyword>
<keyword evidence="9" id="KW-0472">Membrane</keyword>
<evidence type="ECO:0000259" key="10">
    <source>
        <dbReference type="Pfam" id="PF07730"/>
    </source>
</evidence>
<dbReference type="InterPro" id="IPR050482">
    <property type="entry name" value="Sensor_HK_TwoCompSys"/>
</dbReference>
<dbReference type="Gene3D" id="1.20.5.1930">
    <property type="match status" value="1"/>
</dbReference>
<accession>A0A179B4Y6</accession>
<dbReference type="CDD" id="cd16917">
    <property type="entry name" value="HATPase_UhpB-NarQ-NarX-like"/>
    <property type="match status" value="1"/>
</dbReference>
<evidence type="ECO:0000259" key="11">
    <source>
        <dbReference type="Pfam" id="PF13796"/>
    </source>
</evidence>
<feature type="domain" description="Signal transduction histidine kinase subgroup 3 dimerisation and phosphoacceptor" evidence="10">
    <location>
        <begin position="266"/>
        <end position="330"/>
    </location>
</feature>
<dbReference type="OrthoDB" id="4198152at2"/>
<dbReference type="GO" id="GO:0016020">
    <property type="term" value="C:membrane"/>
    <property type="evidence" value="ECO:0007669"/>
    <property type="project" value="InterPro"/>
</dbReference>
<dbReference type="Gene3D" id="3.30.565.10">
    <property type="entry name" value="Histidine kinase-like ATPase, C-terminal domain"/>
    <property type="match status" value="1"/>
</dbReference>
<keyword evidence="5" id="KW-0547">Nucleotide-binding</keyword>
<dbReference type="InterPro" id="IPR025828">
    <property type="entry name" value="Put_sensor_dom"/>
</dbReference>
<dbReference type="Pfam" id="PF13796">
    <property type="entry name" value="Sensor"/>
    <property type="match status" value="1"/>
</dbReference>
<comment type="caution">
    <text evidence="12">The sequence shown here is derived from an EMBL/GenBank/DDBJ whole genome shotgun (WGS) entry which is preliminary data.</text>
</comment>
<dbReference type="STRING" id="1823756.A4H34_05045"/>
<dbReference type="Proteomes" id="UP000078368">
    <property type="component" value="Unassembled WGS sequence"/>
</dbReference>
<evidence type="ECO:0000256" key="1">
    <source>
        <dbReference type="ARBA" id="ARBA00000085"/>
    </source>
</evidence>
<dbReference type="EC" id="2.7.13.3" evidence="2"/>
<gene>
    <name evidence="12" type="ORF">A4H34_05045</name>
</gene>
<comment type="catalytic activity">
    <reaction evidence="1">
        <text>ATP + protein L-histidine = ADP + protein N-phospho-L-histidine.</text>
        <dbReference type="EC" id="2.7.13.3"/>
    </reaction>
</comment>
<name>A0A179B4Y6_9ACTO</name>
<evidence type="ECO:0000256" key="2">
    <source>
        <dbReference type="ARBA" id="ARBA00012438"/>
    </source>
</evidence>
<evidence type="ECO:0000256" key="3">
    <source>
        <dbReference type="ARBA" id="ARBA00022553"/>
    </source>
</evidence>
<organism evidence="12 13">
    <name type="scientific">Peptidiphaga gingivicola</name>
    <dbReference type="NCBI Taxonomy" id="2741497"/>
    <lineage>
        <taxon>Bacteria</taxon>
        <taxon>Bacillati</taxon>
        <taxon>Actinomycetota</taxon>
        <taxon>Actinomycetes</taxon>
        <taxon>Actinomycetales</taxon>
        <taxon>Actinomycetaceae</taxon>
        <taxon>Peptidiphaga</taxon>
    </lineage>
</organism>
<evidence type="ECO:0000313" key="12">
    <source>
        <dbReference type="EMBL" id="OAP86500.1"/>
    </source>
</evidence>
<evidence type="ECO:0000256" key="6">
    <source>
        <dbReference type="ARBA" id="ARBA00022777"/>
    </source>
</evidence>
<evidence type="ECO:0000256" key="7">
    <source>
        <dbReference type="ARBA" id="ARBA00022840"/>
    </source>
</evidence>
<dbReference type="GO" id="GO:0005524">
    <property type="term" value="F:ATP binding"/>
    <property type="evidence" value="ECO:0007669"/>
    <property type="project" value="UniProtKB-KW"/>
</dbReference>
<dbReference type="GO" id="GO:0046983">
    <property type="term" value="F:protein dimerization activity"/>
    <property type="evidence" value="ECO:0007669"/>
    <property type="project" value="InterPro"/>
</dbReference>
<dbReference type="EMBL" id="LVZK01000001">
    <property type="protein sequence ID" value="OAP86500.1"/>
    <property type="molecule type" value="Genomic_DNA"/>
</dbReference>
<evidence type="ECO:0000313" key="13">
    <source>
        <dbReference type="Proteomes" id="UP000078368"/>
    </source>
</evidence>
<dbReference type="PANTHER" id="PTHR24421:SF10">
    <property type="entry name" value="NITRATE_NITRITE SENSOR PROTEIN NARQ"/>
    <property type="match status" value="1"/>
</dbReference>